<dbReference type="PROSITE" id="PS50002">
    <property type="entry name" value="SH3"/>
    <property type="match status" value="1"/>
</dbReference>
<proteinExistence type="predicted"/>
<accession>A0A9W8GUC3</accession>
<feature type="compositionally biased region" description="Polar residues" evidence="3">
    <location>
        <begin position="685"/>
        <end position="709"/>
    </location>
</feature>
<dbReference type="Proteomes" id="UP001140011">
    <property type="component" value="Unassembled WGS sequence"/>
</dbReference>
<dbReference type="GO" id="GO:0051286">
    <property type="term" value="C:cell tip"/>
    <property type="evidence" value="ECO:0007669"/>
    <property type="project" value="TreeGrafter"/>
</dbReference>
<keyword evidence="6" id="KW-1185">Reference proteome</keyword>
<organism evidence="5 6">
    <name type="scientific">Coemansia pectinata</name>
    <dbReference type="NCBI Taxonomy" id="1052879"/>
    <lineage>
        <taxon>Eukaryota</taxon>
        <taxon>Fungi</taxon>
        <taxon>Fungi incertae sedis</taxon>
        <taxon>Zoopagomycota</taxon>
        <taxon>Kickxellomycotina</taxon>
        <taxon>Kickxellomycetes</taxon>
        <taxon>Kickxellales</taxon>
        <taxon>Kickxellaceae</taxon>
        <taxon>Coemansia</taxon>
    </lineage>
</organism>
<evidence type="ECO:0000313" key="5">
    <source>
        <dbReference type="EMBL" id="KAJ2753405.1"/>
    </source>
</evidence>
<dbReference type="InterPro" id="IPR001452">
    <property type="entry name" value="SH3_domain"/>
</dbReference>
<feature type="compositionally biased region" description="Polar residues" evidence="3">
    <location>
        <begin position="216"/>
        <end position="227"/>
    </location>
</feature>
<comment type="caution">
    <text evidence="5">The sequence shown here is derived from an EMBL/GenBank/DDBJ whole genome shotgun (WGS) entry which is preliminary data.</text>
</comment>
<feature type="region of interest" description="Disordered" evidence="3">
    <location>
        <begin position="1"/>
        <end position="23"/>
    </location>
</feature>
<dbReference type="Gene3D" id="2.30.30.40">
    <property type="entry name" value="SH3 Domains"/>
    <property type="match status" value="1"/>
</dbReference>
<dbReference type="Pfam" id="PF00018">
    <property type="entry name" value="SH3_1"/>
    <property type="match status" value="1"/>
</dbReference>
<feature type="compositionally biased region" description="Low complexity" evidence="3">
    <location>
        <begin position="717"/>
        <end position="728"/>
    </location>
</feature>
<name>A0A9W8GUC3_9FUNG</name>
<protein>
    <submittedName>
        <fullName evidence="5">Protein phosphatase regulator</fullName>
    </submittedName>
</protein>
<feature type="region of interest" description="Disordered" evidence="3">
    <location>
        <begin position="601"/>
        <end position="622"/>
    </location>
</feature>
<gene>
    <name evidence="5" type="primary">BUD14</name>
    <name evidence="5" type="ORF">GGI19_003153</name>
</gene>
<reference evidence="5" key="1">
    <citation type="submission" date="2022-07" db="EMBL/GenBank/DDBJ databases">
        <title>Phylogenomic reconstructions and comparative analyses of Kickxellomycotina fungi.</title>
        <authorList>
            <person name="Reynolds N.K."/>
            <person name="Stajich J.E."/>
            <person name="Barry K."/>
            <person name="Grigoriev I.V."/>
            <person name="Crous P."/>
            <person name="Smith M.E."/>
        </authorList>
    </citation>
    <scope>NUCLEOTIDE SEQUENCE</scope>
    <source>
        <strain evidence="5">BCRC 34297</strain>
    </source>
</reference>
<dbReference type="GO" id="GO:0008104">
    <property type="term" value="P:intracellular protein localization"/>
    <property type="evidence" value="ECO:0007669"/>
    <property type="project" value="TreeGrafter"/>
</dbReference>
<evidence type="ECO:0000256" key="2">
    <source>
        <dbReference type="PROSITE-ProRule" id="PRU00192"/>
    </source>
</evidence>
<feature type="compositionally biased region" description="Low complexity" evidence="3">
    <location>
        <begin position="291"/>
        <end position="303"/>
    </location>
</feature>
<dbReference type="PANTHER" id="PTHR47775">
    <property type="entry name" value="BUD SITE SELECTION PROTEIN 14"/>
    <property type="match status" value="1"/>
</dbReference>
<dbReference type="AlphaFoldDB" id="A0A9W8GUC3"/>
<keyword evidence="1 2" id="KW-0728">SH3 domain</keyword>
<feature type="compositionally biased region" description="Polar residues" evidence="3">
    <location>
        <begin position="760"/>
        <end position="773"/>
    </location>
</feature>
<evidence type="ECO:0000259" key="4">
    <source>
        <dbReference type="PROSITE" id="PS50002"/>
    </source>
</evidence>
<dbReference type="GO" id="GO:0015630">
    <property type="term" value="C:microtubule cytoskeleton"/>
    <property type="evidence" value="ECO:0007669"/>
    <property type="project" value="TreeGrafter"/>
</dbReference>
<dbReference type="OrthoDB" id="196165at2759"/>
<evidence type="ECO:0000256" key="3">
    <source>
        <dbReference type="SAM" id="MobiDB-lite"/>
    </source>
</evidence>
<dbReference type="SMART" id="SM00326">
    <property type="entry name" value="SH3"/>
    <property type="match status" value="1"/>
</dbReference>
<dbReference type="SUPFAM" id="SSF50044">
    <property type="entry name" value="SH3-domain"/>
    <property type="match status" value="1"/>
</dbReference>
<dbReference type="PANTHER" id="PTHR47775:SF1">
    <property type="entry name" value="BUD SITE SELECTION PROTEIN 14"/>
    <property type="match status" value="1"/>
</dbReference>
<evidence type="ECO:0000313" key="6">
    <source>
        <dbReference type="Proteomes" id="UP001140011"/>
    </source>
</evidence>
<feature type="compositionally biased region" description="Acidic residues" evidence="3">
    <location>
        <begin position="148"/>
        <end position="178"/>
    </location>
</feature>
<feature type="domain" description="SH3" evidence="4">
    <location>
        <begin position="33"/>
        <end position="94"/>
    </location>
</feature>
<dbReference type="GO" id="GO:0030950">
    <property type="term" value="P:establishment or maintenance of actin cytoskeleton polarity"/>
    <property type="evidence" value="ECO:0007669"/>
    <property type="project" value="TreeGrafter"/>
</dbReference>
<sequence length="922" mass="99116">MNFQGLEFDGVPTDSDAASDDNESVSSLLDEDVDFGHVYALFHFPQMVDGQVTVQEGEKLTLLDDSNSYWWLVQNLRDNQMGYIPADNIETAFGKLARVNRRKNLKLCKPDPEHILHSRIPTVPDTTKRRVMFNDALVTQVFISSPATDDEDEDDDDDDAYDEYDYDDGEEEEDEVVNDENNPAHLRSSTQIDPGRAEAELDEDSDDYSYYYSSSAGNSAGYTSQQEVPDGSPRSAATEPLHSSNAAQNGRRVSIAPSHMGQVPGEYLDDSDLEDEPIGNPESSGHHGSPTTSAAEAAAATATAGRFMDPHEKPMLSHLVADPSKYYPSNDDSDEGDSLTGALRRLSDNRDSVETGRFTLRIFHVSTHTTSEAAVTVFLDEMFSEVLRRALTLFNLQTGMNNLALHAQIRQGEVLSLTNDTQVASLFDHLRSIDTQHQLSDSGYVPPELCAIVMADRSTPRSHLSVAGTEAEDDPYLALGTGSRSVLRTSIAASVSEGISGLVPSMRSASKSASSSPSSSVEALATLANQPRSLSSHSSQSSSVAEPQLESLEDRPLSVVEHGAGPLPDSRKVVQGLLRNIPPPKSRPSLTALNRAKRNTLQLSTDGTLAAGGSGEHSVTRSLSQVRVAPVVDPNVMLGRSLSTREHSADHQHLHLHDINTRNLPTSTTTRALSFPSQAAPPSEPTNINQTLGQSASTLRPSSDTFTNENIDDDAHASASALALAHAGSHSDDGNEDGNEAQMPISSATVDGDECAPVSPISSTETASIDGSNSEIVSRPAIAAALSTSASHRSLKEIGSDTSDHGVASPPSDELSLDDWLVILRGWNDMSDITASTSSFYHSFLRDLQNVTPTVSKHASSGGAQDDAVVYIYHQITELQAANSDTQSAIDDILSVSQGVGRRLDTLERELDDIVRVMVCAN</sequence>
<dbReference type="EMBL" id="JANBUH010000193">
    <property type="protein sequence ID" value="KAJ2753405.1"/>
    <property type="molecule type" value="Genomic_DNA"/>
</dbReference>
<feature type="compositionally biased region" description="Low complexity" evidence="3">
    <location>
        <begin position="533"/>
        <end position="543"/>
    </location>
</feature>
<dbReference type="InterPro" id="IPR053039">
    <property type="entry name" value="Polarity_Bud-Selection_Reg"/>
</dbReference>
<evidence type="ECO:0000256" key="1">
    <source>
        <dbReference type="ARBA" id="ARBA00022443"/>
    </source>
</evidence>
<dbReference type="InterPro" id="IPR036028">
    <property type="entry name" value="SH3-like_dom_sf"/>
</dbReference>
<feature type="region of interest" description="Disordered" evidence="3">
    <location>
        <begin position="658"/>
        <end position="773"/>
    </location>
</feature>
<feature type="compositionally biased region" description="Acidic residues" evidence="3">
    <location>
        <begin position="267"/>
        <end position="277"/>
    </location>
</feature>
<feature type="region of interest" description="Disordered" evidence="3">
    <location>
        <begin position="143"/>
        <end position="303"/>
    </location>
</feature>
<feature type="compositionally biased region" description="Polar residues" evidence="3">
    <location>
        <begin position="661"/>
        <end position="677"/>
    </location>
</feature>
<feature type="region of interest" description="Disordered" evidence="3">
    <location>
        <begin position="529"/>
        <end position="554"/>
    </location>
</feature>